<dbReference type="OrthoDB" id="333037at2759"/>
<proteinExistence type="predicted"/>
<accession>A0A2A9MMD0</accession>
<evidence type="ECO:0000313" key="2">
    <source>
        <dbReference type="EMBL" id="PFH36682.1"/>
    </source>
</evidence>
<comment type="caution">
    <text evidence="2">The sequence shown here is derived from an EMBL/GenBank/DDBJ whole genome shotgun (WGS) entry which is preliminary data.</text>
</comment>
<dbReference type="RefSeq" id="XP_029220691.1">
    <property type="nucleotide sequence ID" value="XM_029363325.1"/>
</dbReference>
<keyword evidence="1" id="KW-0175">Coiled coil</keyword>
<dbReference type="EMBL" id="NWUJ01000003">
    <property type="protein sequence ID" value="PFH36682.1"/>
    <property type="molecule type" value="Genomic_DNA"/>
</dbReference>
<gene>
    <name evidence="2" type="ORF">BESB_048740</name>
</gene>
<keyword evidence="3" id="KW-1185">Reference proteome</keyword>
<feature type="coiled-coil region" evidence="1">
    <location>
        <begin position="148"/>
        <end position="259"/>
    </location>
</feature>
<dbReference type="GeneID" id="40309804"/>
<dbReference type="AlphaFoldDB" id="A0A2A9MMD0"/>
<sequence>MVEPTSCLAVLTITRYKAQLLEIIDEAARLRESEKRKKAECVELRRQISLLKSNLNARELELATVDRPTECDNTAESAHVIARENEELKALRDNLKNLLEATQTRLKECEMENYSVKQELEARKSLTAKRDNGLDSSNKLFEKFILVHGQATKQFEELERALLEMHNERNDVLNKQIEMQNELTALKAAITDREAEERKCQERIESLKEKLVASSASAEDLREQLLVEKERRKELNDDLNRACQRIADLSASREQLAEALRAAYLKR</sequence>
<dbReference type="KEGG" id="bbes:BESB_048740"/>
<reference evidence="2 3" key="1">
    <citation type="submission" date="2017-09" db="EMBL/GenBank/DDBJ databases">
        <title>Genome sequencing of Besnoitia besnoiti strain Bb-Ger1.</title>
        <authorList>
            <person name="Schares G."/>
            <person name="Venepally P."/>
            <person name="Lorenzi H.A."/>
        </authorList>
    </citation>
    <scope>NUCLEOTIDE SEQUENCE [LARGE SCALE GENOMIC DNA]</scope>
    <source>
        <strain evidence="2 3">Bb-Ger1</strain>
    </source>
</reference>
<dbReference type="Proteomes" id="UP000224006">
    <property type="component" value="Chromosome III"/>
</dbReference>
<evidence type="ECO:0000256" key="1">
    <source>
        <dbReference type="SAM" id="Coils"/>
    </source>
</evidence>
<feature type="coiled-coil region" evidence="1">
    <location>
        <begin position="13"/>
        <end position="47"/>
    </location>
</feature>
<protein>
    <submittedName>
        <fullName evidence="2">Uncharacterized protein</fullName>
    </submittedName>
</protein>
<evidence type="ECO:0000313" key="3">
    <source>
        <dbReference type="Proteomes" id="UP000224006"/>
    </source>
</evidence>
<feature type="coiled-coil region" evidence="1">
    <location>
        <begin position="78"/>
        <end position="112"/>
    </location>
</feature>
<organism evidence="2 3">
    <name type="scientific">Besnoitia besnoiti</name>
    <name type="common">Apicomplexan protozoan</name>
    <dbReference type="NCBI Taxonomy" id="94643"/>
    <lineage>
        <taxon>Eukaryota</taxon>
        <taxon>Sar</taxon>
        <taxon>Alveolata</taxon>
        <taxon>Apicomplexa</taxon>
        <taxon>Conoidasida</taxon>
        <taxon>Coccidia</taxon>
        <taxon>Eucoccidiorida</taxon>
        <taxon>Eimeriorina</taxon>
        <taxon>Sarcocystidae</taxon>
        <taxon>Besnoitia</taxon>
    </lineage>
</organism>
<dbReference type="VEuPathDB" id="ToxoDB:BESB_048740"/>
<name>A0A2A9MMD0_BESBE</name>